<proteinExistence type="predicted"/>
<dbReference type="Proteomes" id="UP000824259">
    <property type="component" value="Unassembled WGS sequence"/>
</dbReference>
<dbReference type="AlphaFoldDB" id="A0A9D2RIB7"/>
<protein>
    <submittedName>
        <fullName evidence="1">Uncharacterized protein</fullName>
    </submittedName>
</protein>
<evidence type="ECO:0000313" key="1">
    <source>
        <dbReference type="EMBL" id="HJA99511.1"/>
    </source>
</evidence>
<evidence type="ECO:0000313" key="2">
    <source>
        <dbReference type="Proteomes" id="UP000824259"/>
    </source>
</evidence>
<comment type="caution">
    <text evidence="1">The sequence shown here is derived from an EMBL/GenBank/DDBJ whole genome shotgun (WGS) entry which is preliminary data.</text>
</comment>
<dbReference type="EMBL" id="DWYR01000025">
    <property type="protein sequence ID" value="HJA99511.1"/>
    <property type="molecule type" value="Genomic_DNA"/>
</dbReference>
<organism evidence="1 2">
    <name type="scientific">Candidatus Alistipes avicola</name>
    <dbReference type="NCBI Taxonomy" id="2838432"/>
    <lineage>
        <taxon>Bacteria</taxon>
        <taxon>Pseudomonadati</taxon>
        <taxon>Bacteroidota</taxon>
        <taxon>Bacteroidia</taxon>
        <taxon>Bacteroidales</taxon>
        <taxon>Rikenellaceae</taxon>
        <taxon>Alistipes</taxon>
    </lineage>
</organism>
<reference evidence="1" key="1">
    <citation type="journal article" date="2021" name="PeerJ">
        <title>Extensive microbial diversity within the chicken gut microbiome revealed by metagenomics and culture.</title>
        <authorList>
            <person name="Gilroy R."/>
            <person name="Ravi A."/>
            <person name="Getino M."/>
            <person name="Pursley I."/>
            <person name="Horton D.L."/>
            <person name="Alikhan N.F."/>
            <person name="Baker D."/>
            <person name="Gharbi K."/>
            <person name="Hall N."/>
            <person name="Watson M."/>
            <person name="Adriaenssens E.M."/>
            <person name="Foster-Nyarko E."/>
            <person name="Jarju S."/>
            <person name="Secka A."/>
            <person name="Antonio M."/>
            <person name="Oren A."/>
            <person name="Chaudhuri R.R."/>
            <person name="La Ragione R."/>
            <person name="Hildebrand F."/>
            <person name="Pallen M.J."/>
        </authorList>
    </citation>
    <scope>NUCLEOTIDE SEQUENCE</scope>
    <source>
        <strain evidence="1">CHK169-11906</strain>
    </source>
</reference>
<gene>
    <name evidence="1" type="ORF">H9779_07945</name>
</gene>
<sequence length="85" mass="9783">MGGKATFYMSLFPKVWNFLVKTKWGRGIRTLYLGYLRVVPGGEYSRLCMIYKSRFDKGAVVLCTGMQGRVPDGFREEFPYRADVV</sequence>
<accession>A0A9D2RIB7</accession>
<name>A0A9D2RIB7_9BACT</name>
<reference evidence="1" key="2">
    <citation type="submission" date="2021-04" db="EMBL/GenBank/DDBJ databases">
        <authorList>
            <person name="Gilroy R."/>
        </authorList>
    </citation>
    <scope>NUCLEOTIDE SEQUENCE</scope>
    <source>
        <strain evidence="1">CHK169-11906</strain>
    </source>
</reference>